<evidence type="ECO:0000313" key="5">
    <source>
        <dbReference type="Proteomes" id="UP000613580"/>
    </source>
</evidence>
<dbReference type="GO" id="GO:0060090">
    <property type="term" value="F:molecular adaptor activity"/>
    <property type="evidence" value="ECO:0007669"/>
    <property type="project" value="TreeGrafter"/>
</dbReference>
<reference evidence="4" key="1">
    <citation type="submission" date="2020-05" db="EMBL/GenBank/DDBJ databases">
        <title>Mycena genomes resolve the evolution of fungal bioluminescence.</title>
        <authorList>
            <person name="Tsai I.J."/>
        </authorList>
    </citation>
    <scope>NUCLEOTIDE SEQUENCE</scope>
    <source>
        <strain evidence="4">110903Hualien_Pintung</strain>
    </source>
</reference>
<dbReference type="OrthoDB" id="2423701at2759"/>
<sequence>MDTEALVKALKLEANALYVNNDCAAALQKYTEAIEICNKDDKATLAILYSNRAAASLNLREPGYLDAIRDGQAATSSDPTYAKGFLRIAAAANALEMWPLVIEAFESVLALTTDQNEKDKYRASIRAAKTAMKNYETTFRRYISERPLSGMRELPWMRATAFVNSGSLDPESSGQVILHAYMEFQPGLDRLKNIRIIPQPGGTHVLVITAGKVIEPFVNGLLCDGRVFHADIPMARFGELLTRQVNTEIHDWNGWQHSVEPRQIKKDVVARLNGGASWAQVRPAMGTTFRGWILQAFMDSSVGRRLRAEQDYRRAIEMIEWGRRKYAHVPRQDRGSIFEPTILRAVRKLRLKNLLGIHQAAGFSLDDIAEMAVELKNETMASEHPPGFNGQGFFGFWKYPIAEAIAVLGWVHMRRGLEHLRISEECDDEGKENAAFEEAKDEFRQSRELYIEAAQAFPFDDENHPYMLAIALEAAWHGAAPLRTTLPLARRVCKAIPPAARIWEAKFSTDMKAKFKEVADFITQCETEIRKGNWKLDEWIAPPQYGIHPGEGPLEQQSAENLSDDSDTGDESESNDDDAGGVEPAMRRFTLNDLE</sequence>
<name>A0A8H6SRK6_MYCCL</name>
<evidence type="ECO:0000256" key="1">
    <source>
        <dbReference type="ARBA" id="ARBA00022737"/>
    </source>
</evidence>
<keyword evidence="1" id="KW-0677">Repeat</keyword>
<dbReference type="InterPro" id="IPR019734">
    <property type="entry name" value="TPR_rpt"/>
</dbReference>
<proteinExistence type="predicted"/>
<comment type="caution">
    <text evidence="4">The sequence shown here is derived from an EMBL/GenBank/DDBJ whole genome shotgun (WGS) entry which is preliminary data.</text>
</comment>
<dbReference type="AlphaFoldDB" id="A0A8H6SRK6"/>
<dbReference type="SUPFAM" id="SSF48452">
    <property type="entry name" value="TPR-like"/>
    <property type="match status" value="1"/>
</dbReference>
<evidence type="ECO:0000256" key="3">
    <source>
        <dbReference type="SAM" id="MobiDB-lite"/>
    </source>
</evidence>
<protein>
    <recommendedName>
        <fullName evidence="6">TPR-like protein</fullName>
    </recommendedName>
</protein>
<feature type="compositionally biased region" description="Acidic residues" evidence="3">
    <location>
        <begin position="562"/>
        <end position="580"/>
    </location>
</feature>
<dbReference type="EMBL" id="JACAZE010000012">
    <property type="protein sequence ID" value="KAF7302665.1"/>
    <property type="molecule type" value="Genomic_DNA"/>
</dbReference>
<keyword evidence="2" id="KW-0802">TPR repeat</keyword>
<feature type="region of interest" description="Disordered" evidence="3">
    <location>
        <begin position="545"/>
        <end position="595"/>
    </location>
</feature>
<evidence type="ECO:0000256" key="2">
    <source>
        <dbReference type="ARBA" id="ARBA00022803"/>
    </source>
</evidence>
<evidence type="ECO:0000313" key="4">
    <source>
        <dbReference type="EMBL" id="KAF7302665.1"/>
    </source>
</evidence>
<accession>A0A8H6SRK6</accession>
<dbReference type="InterPro" id="IPR047150">
    <property type="entry name" value="SGT"/>
</dbReference>
<dbReference type="GO" id="GO:0072380">
    <property type="term" value="C:TRC complex"/>
    <property type="evidence" value="ECO:0007669"/>
    <property type="project" value="TreeGrafter"/>
</dbReference>
<evidence type="ECO:0008006" key="6">
    <source>
        <dbReference type="Google" id="ProtNLM"/>
    </source>
</evidence>
<dbReference type="PANTHER" id="PTHR45831:SF5">
    <property type="entry name" value="STI1 DOMAIN-CONTAINING PROTEIN"/>
    <property type="match status" value="1"/>
</dbReference>
<dbReference type="Proteomes" id="UP000613580">
    <property type="component" value="Unassembled WGS sequence"/>
</dbReference>
<dbReference type="Gene3D" id="1.25.40.10">
    <property type="entry name" value="Tetratricopeptide repeat domain"/>
    <property type="match status" value="1"/>
</dbReference>
<dbReference type="PANTHER" id="PTHR45831">
    <property type="entry name" value="LD24721P"/>
    <property type="match status" value="1"/>
</dbReference>
<keyword evidence="5" id="KW-1185">Reference proteome</keyword>
<dbReference type="SMART" id="SM00028">
    <property type="entry name" value="TPR"/>
    <property type="match status" value="3"/>
</dbReference>
<gene>
    <name evidence="4" type="ORF">HMN09_00901100</name>
</gene>
<organism evidence="4 5">
    <name type="scientific">Mycena chlorophos</name>
    <name type="common">Agaric fungus</name>
    <name type="synonym">Agaricus chlorophos</name>
    <dbReference type="NCBI Taxonomy" id="658473"/>
    <lineage>
        <taxon>Eukaryota</taxon>
        <taxon>Fungi</taxon>
        <taxon>Dikarya</taxon>
        <taxon>Basidiomycota</taxon>
        <taxon>Agaricomycotina</taxon>
        <taxon>Agaricomycetes</taxon>
        <taxon>Agaricomycetidae</taxon>
        <taxon>Agaricales</taxon>
        <taxon>Marasmiineae</taxon>
        <taxon>Mycenaceae</taxon>
        <taxon>Mycena</taxon>
    </lineage>
</organism>
<dbReference type="InterPro" id="IPR011990">
    <property type="entry name" value="TPR-like_helical_dom_sf"/>
</dbReference>
<dbReference type="GO" id="GO:0016020">
    <property type="term" value="C:membrane"/>
    <property type="evidence" value="ECO:0007669"/>
    <property type="project" value="TreeGrafter"/>
</dbReference>
<dbReference type="GO" id="GO:0006620">
    <property type="term" value="P:post-translational protein targeting to endoplasmic reticulum membrane"/>
    <property type="evidence" value="ECO:0007669"/>
    <property type="project" value="TreeGrafter"/>
</dbReference>